<evidence type="ECO:0000313" key="3">
    <source>
        <dbReference type="Proteomes" id="UP001215280"/>
    </source>
</evidence>
<feature type="region of interest" description="Disordered" evidence="1">
    <location>
        <begin position="82"/>
        <end position="102"/>
    </location>
</feature>
<gene>
    <name evidence="2" type="ORF">DFH07DRAFT_970007</name>
</gene>
<feature type="region of interest" description="Disordered" evidence="1">
    <location>
        <begin position="411"/>
        <end position="430"/>
    </location>
</feature>
<comment type="caution">
    <text evidence="2">The sequence shown here is derived from an EMBL/GenBank/DDBJ whole genome shotgun (WGS) entry which is preliminary data.</text>
</comment>
<reference evidence="2" key="1">
    <citation type="submission" date="2023-03" db="EMBL/GenBank/DDBJ databases">
        <title>Massive genome expansion in bonnet fungi (Mycena s.s.) driven by repeated elements and novel gene families across ecological guilds.</title>
        <authorList>
            <consortium name="Lawrence Berkeley National Laboratory"/>
            <person name="Harder C.B."/>
            <person name="Miyauchi S."/>
            <person name="Viragh M."/>
            <person name="Kuo A."/>
            <person name="Thoen E."/>
            <person name="Andreopoulos B."/>
            <person name="Lu D."/>
            <person name="Skrede I."/>
            <person name="Drula E."/>
            <person name="Henrissat B."/>
            <person name="Morin E."/>
            <person name="Kohler A."/>
            <person name="Barry K."/>
            <person name="LaButti K."/>
            <person name="Morin E."/>
            <person name="Salamov A."/>
            <person name="Lipzen A."/>
            <person name="Mereny Z."/>
            <person name="Hegedus B."/>
            <person name="Baldrian P."/>
            <person name="Stursova M."/>
            <person name="Weitz H."/>
            <person name="Taylor A."/>
            <person name="Grigoriev I.V."/>
            <person name="Nagy L.G."/>
            <person name="Martin F."/>
            <person name="Kauserud H."/>
        </authorList>
    </citation>
    <scope>NUCLEOTIDE SEQUENCE</scope>
    <source>
        <strain evidence="2">CBHHK188m</strain>
    </source>
</reference>
<dbReference type="AlphaFoldDB" id="A0AAD7HTH3"/>
<keyword evidence="3" id="KW-1185">Reference proteome</keyword>
<dbReference type="Proteomes" id="UP001215280">
    <property type="component" value="Unassembled WGS sequence"/>
</dbReference>
<name>A0AAD7HTH3_9AGAR</name>
<sequence length="455" mass="50532">MPRAPAHFNNSTEEEQYFGSDARTWNTSSVPLHQGMGPPQTTGTNFSQVASNPRGSQLMQMTGQMPPSPFVPRQNYQNIPRSFPNNTAVPPPRAPTQIDSRPPDYWHTNKYLMCINKGNEAEYPHSVSYRPTSGPCTHGVAMLNLELGRGMVHPNALLNEFMPLELMHFASGALLLDWPGYSQVSYVLTLIDPRTGRHVTRAMLGAQVTQHFKDFVNTRKDKDFNDHLEHGIEVGIDGVVYDQVRLVDLYTRDGMSYRPQFALNAHFLTEINWIILASPNIPLATLQTTNSSGVMNIVIDSTSTINLFDFHLQADLANLIETLQANDTDIRVVVFSSANPDFFIAHFDIIEVFPGFEGPSAHRRHASSCANPCRDTSAYPSNWVNRVFGTSAELKDYVQALSARLALPRTGDCGGEGGDERGQPPPDECPHPIQNIFDTLAVTPVVLGEVCRRDE</sequence>
<accession>A0AAD7HTH3</accession>
<evidence type="ECO:0000313" key="2">
    <source>
        <dbReference type="EMBL" id="KAJ7728009.1"/>
    </source>
</evidence>
<dbReference type="Gene3D" id="3.90.226.10">
    <property type="entry name" value="2-enoyl-CoA Hydratase, Chain A, domain 1"/>
    <property type="match status" value="1"/>
</dbReference>
<dbReference type="SUPFAM" id="SSF52096">
    <property type="entry name" value="ClpP/crotonase"/>
    <property type="match status" value="1"/>
</dbReference>
<evidence type="ECO:0000256" key="1">
    <source>
        <dbReference type="SAM" id="MobiDB-lite"/>
    </source>
</evidence>
<organism evidence="2 3">
    <name type="scientific">Mycena maculata</name>
    <dbReference type="NCBI Taxonomy" id="230809"/>
    <lineage>
        <taxon>Eukaryota</taxon>
        <taxon>Fungi</taxon>
        <taxon>Dikarya</taxon>
        <taxon>Basidiomycota</taxon>
        <taxon>Agaricomycotina</taxon>
        <taxon>Agaricomycetes</taxon>
        <taxon>Agaricomycetidae</taxon>
        <taxon>Agaricales</taxon>
        <taxon>Marasmiineae</taxon>
        <taxon>Mycenaceae</taxon>
        <taxon>Mycena</taxon>
    </lineage>
</organism>
<dbReference type="InterPro" id="IPR029045">
    <property type="entry name" value="ClpP/crotonase-like_dom_sf"/>
</dbReference>
<protein>
    <submittedName>
        <fullName evidence="2">Uncharacterized protein</fullName>
    </submittedName>
</protein>
<dbReference type="EMBL" id="JARJLG010000208">
    <property type="protein sequence ID" value="KAJ7728009.1"/>
    <property type="molecule type" value="Genomic_DNA"/>
</dbReference>
<proteinExistence type="predicted"/>